<sequence>MPLRNERQAYWDDIEENIALAPALSASARLARVCPEAAAAQAELRSRLHDLEIDIRATELARDRSHSLSAVAARERDAAAAAEEKRVELERAEAFVRGRLEGDRVHGRRPAFTRPEDLPRAGLGQARRMGALGGPGQADSRLRHHPGVVAQAQREANERWGAAETGGVLMGGGYTFVLERQRRDAEDARRRAENAARERALYFEPPEEDHDDTTTTGRYDRTGRYGKENGDENVEATTIRRGGYDGGGVGDALKGWPTRSRDAREVDLDADDESELPPPRYGAASGASSAIGAERASHSSHSAHHSSASGAVSGRESEAGATCTRWRRSDASSTKSGYGSQLAMVSGGGGSSAPPPPRPRTRSIIF</sequence>
<dbReference type="AlphaFoldDB" id="C1E7E3"/>
<reference evidence="2 3" key="1">
    <citation type="journal article" date="2009" name="Science">
        <title>Green evolution and dynamic adaptations revealed by genomes of the marine picoeukaryotes Micromonas.</title>
        <authorList>
            <person name="Worden A.Z."/>
            <person name="Lee J.H."/>
            <person name="Mock T."/>
            <person name="Rouze P."/>
            <person name="Simmons M.P."/>
            <person name="Aerts A.L."/>
            <person name="Allen A.E."/>
            <person name="Cuvelier M.L."/>
            <person name="Derelle E."/>
            <person name="Everett M.V."/>
            <person name="Foulon E."/>
            <person name="Grimwood J."/>
            <person name="Gundlach H."/>
            <person name="Henrissat B."/>
            <person name="Napoli C."/>
            <person name="McDonald S.M."/>
            <person name="Parker M.S."/>
            <person name="Rombauts S."/>
            <person name="Salamov A."/>
            <person name="Von Dassow P."/>
            <person name="Badger J.H."/>
            <person name="Coutinho P.M."/>
            <person name="Demir E."/>
            <person name="Dubchak I."/>
            <person name="Gentemann C."/>
            <person name="Eikrem W."/>
            <person name="Gready J.E."/>
            <person name="John U."/>
            <person name="Lanier W."/>
            <person name="Lindquist E.A."/>
            <person name="Lucas S."/>
            <person name="Mayer K.F."/>
            <person name="Moreau H."/>
            <person name="Not F."/>
            <person name="Otillar R."/>
            <person name="Panaud O."/>
            <person name="Pangilinan J."/>
            <person name="Paulsen I."/>
            <person name="Piegu B."/>
            <person name="Poliakov A."/>
            <person name="Robbens S."/>
            <person name="Schmutz J."/>
            <person name="Toulza E."/>
            <person name="Wyss T."/>
            <person name="Zelensky A."/>
            <person name="Zhou K."/>
            <person name="Armbrust E.V."/>
            <person name="Bhattacharya D."/>
            <person name="Goodenough U.W."/>
            <person name="Van de Peer Y."/>
            <person name="Grigoriev I.V."/>
        </authorList>
    </citation>
    <scope>NUCLEOTIDE SEQUENCE [LARGE SCALE GENOMIC DNA]</scope>
    <source>
        <strain evidence="3">RCC299 / NOUM17</strain>
    </source>
</reference>
<feature type="compositionally biased region" description="Basic and acidic residues" evidence="1">
    <location>
        <begin position="218"/>
        <end position="230"/>
    </location>
</feature>
<dbReference type="RefSeq" id="XP_002502333.1">
    <property type="nucleotide sequence ID" value="XM_002502287.1"/>
</dbReference>
<feature type="region of interest" description="Disordered" evidence="1">
    <location>
        <begin position="187"/>
        <end position="366"/>
    </location>
</feature>
<protein>
    <submittedName>
        <fullName evidence="2">Uncharacterized protein</fullName>
    </submittedName>
</protein>
<dbReference type="KEGG" id="mis:MICPUN_58975"/>
<feature type="compositionally biased region" description="Basic and acidic residues" evidence="1">
    <location>
        <begin position="187"/>
        <end position="201"/>
    </location>
</feature>
<organism evidence="2 3">
    <name type="scientific">Micromonas commoda (strain RCC299 / NOUM17 / CCMP2709)</name>
    <name type="common">Picoplanktonic green alga</name>
    <dbReference type="NCBI Taxonomy" id="296587"/>
    <lineage>
        <taxon>Eukaryota</taxon>
        <taxon>Viridiplantae</taxon>
        <taxon>Chlorophyta</taxon>
        <taxon>Mamiellophyceae</taxon>
        <taxon>Mamiellales</taxon>
        <taxon>Mamiellaceae</taxon>
        <taxon>Micromonas</taxon>
    </lineage>
</organism>
<dbReference type="OMA" id="NERQAYW"/>
<name>C1E7E3_MICCC</name>
<dbReference type="GeneID" id="8243620"/>
<accession>C1E7E3</accession>
<evidence type="ECO:0000313" key="3">
    <source>
        <dbReference type="Proteomes" id="UP000002009"/>
    </source>
</evidence>
<evidence type="ECO:0000313" key="2">
    <source>
        <dbReference type="EMBL" id="ACO63591.1"/>
    </source>
</evidence>
<feature type="compositionally biased region" description="Low complexity" evidence="1">
    <location>
        <begin position="305"/>
        <end position="314"/>
    </location>
</feature>
<feature type="compositionally biased region" description="Low complexity" evidence="1">
    <location>
        <begin position="282"/>
        <end position="294"/>
    </location>
</feature>
<evidence type="ECO:0000256" key="1">
    <source>
        <dbReference type="SAM" id="MobiDB-lite"/>
    </source>
</evidence>
<gene>
    <name evidence="2" type="ORF">MICPUN_58975</name>
</gene>
<proteinExistence type="predicted"/>
<dbReference type="InParanoid" id="C1E7E3"/>
<keyword evidence="3" id="KW-1185">Reference proteome</keyword>
<dbReference type="Proteomes" id="UP000002009">
    <property type="component" value="Chromosome 5"/>
</dbReference>
<dbReference type="EMBL" id="CP001326">
    <property type="protein sequence ID" value="ACO63591.1"/>
    <property type="molecule type" value="Genomic_DNA"/>
</dbReference>